<feature type="compositionally biased region" description="Low complexity" evidence="1">
    <location>
        <begin position="366"/>
        <end position="382"/>
    </location>
</feature>
<comment type="caution">
    <text evidence="4">The sequence shown here is derived from an EMBL/GenBank/DDBJ whole genome shotgun (WGS) entry which is preliminary data.</text>
</comment>
<evidence type="ECO:0000313" key="4">
    <source>
        <dbReference type="EMBL" id="KAK5083196.1"/>
    </source>
</evidence>
<dbReference type="Gene3D" id="2.40.70.10">
    <property type="entry name" value="Acid Proteases"/>
    <property type="match status" value="2"/>
</dbReference>
<feature type="domain" description="Peptidase A1" evidence="3">
    <location>
        <begin position="28"/>
        <end position="138"/>
    </location>
</feature>
<evidence type="ECO:0000313" key="5">
    <source>
        <dbReference type="Proteomes" id="UP001309876"/>
    </source>
</evidence>
<dbReference type="PANTHER" id="PTHR16861">
    <property type="entry name" value="GLYCOPROTEIN 38"/>
    <property type="match status" value="1"/>
</dbReference>
<feature type="compositionally biased region" description="Polar residues" evidence="1">
    <location>
        <begin position="339"/>
        <end position="365"/>
    </location>
</feature>
<keyword evidence="2" id="KW-0812">Transmembrane</keyword>
<evidence type="ECO:0000256" key="2">
    <source>
        <dbReference type="SAM" id="Phobius"/>
    </source>
</evidence>
<dbReference type="AlphaFoldDB" id="A0AAN7SX04"/>
<evidence type="ECO:0000256" key="1">
    <source>
        <dbReference type="SAM" id="MobiDB-lite"/>
    </source>
</evidence>
<dbReference type="SUPFAM" id="SSF50630">
    <property type="entry name" value="Acid proteases"/>
    <property type="match status" value="1"/>
</dbReference>
<keyword evidence="2" id="KW-0472">Membrane</keyword>
<organism evidence="4 5">
    <name type="scientific">Lithohypha guttulata</name>
    <dbReference type="NCBI Taxonomy" id="1690604"/>
    <lineage>
        <taxon>Eukaryota</taxon>
        <taxon>Fungi</taxon>
        <taxon>Dikarya</taxon>
        <taxon>Ascomycota</taxon>
        <taxon>Pezizomycotina</taxon>
        <taxon>Eurotiomycetes</taxon>
        <taxon>Chaetothyriomycetidae</taxon>
        <taxon>Chaetothyriales</taxon>
        <taxon>Trichomeriaceae</taxon>
        <taxon>Lithohypha</taxon>
    </lineage>
</organism>
<name>A0AAN7SX04_9EURO</name>
<dbReference type="Pfam" id="PF00026">
    <property type="entry name" value="Asp"/>
    <property type="match status" value="1"/>
</dbReference>
<gene>
    <name evidence="4" type="ORF">LTR05_007080</name>
</gene>
<evidence type="ECO:0000259" key="3">
    <source>
        <dbReference type="Pfam" id="PF00026"/>
    </source>
</evidence>
<dbReference type="PANTHER" id="PTHR16861:SF7">
    <property type="entry name" value="MEMBRANE ANCHOR OPY2 N-TERMINAL DOMAIN-CONTAINING PROTEIN"/>
    <property type="match status" value="1"/>
</dbReference>
<accession>A0AAN7SX04</accession>
<keyword evidence="5" id="KW-1185">Reference proteome</keyword>
<dbReference type="Proteomes" id="UP001309876">
    <property type="component" value="Unassembled WGS sequence"/>
</dbReference>
<reference evidence="4 5" key="1">
    <citation type="submission" date="2023-08" db="EMBL/GenBank/DDBJ databases">
        <title>Black Yeasts Isolated from many extreme environments.</title>
        <authorList>
            <person name="Coleine C."/>
            <person name="Stajich J.E."/>
            <person name="Selbmann L."/>
        </authorList>
    </citation>
    <scope>NUCLEOTIDE SEQUENCE [LARGE SCALE GENOMIC DNA]</scope>
    <source>
        <strain evidence="4 5">CCFEE 5910</strain>
    </source>
</reference>
<dbReference type="EMBL" id="JAVRRJ010000007">
    <property type="protein sequence ID" value="KAK5083196.1"/>
    <property type="molecule type" value="Genomic_DNA"/>
</dbReference>
<feature type="region of interest" description="Disordered" evidence="1">
    <location>
        <begin position="339"/>
        <end position="382"/>
    </location>
</feature>
<dbReference type="InterPro" id="IPR033121">
    <property type="entry name" value="PEPTIDASE_A1"/>
</dbReference>
<protein>
    <recommendedName>
        <fullName evidence="3">Peptidase A1 domain-containing protein</fullName>
    </recommendedName>
</protein>
<keyword evidence="2" id="KW-1133">Transmembrane helix</keyword>
<dbReference type="InterPro" id="IPR021109">
    <property type="entry name" value="Peptidase_aspartic_dom_sf"/>
</dbReference>
<feature type="compositionally biased region" description="Low complexity" evidence="1">
    <location>
        <begin position="474"/>
        <end position="485"/>
    </location>
</feature>
<proteinExistence type="predicted"/>
<feature type="transmembrane region" description="Helical" evidence="2">
    <location>
        <begin position="385"/>
        <end position="407"/>
    </location>
</feature>
<feature type="region of interest" description="Disordered" evidence="1">
    <location>
        <begin position="467"/>
        <end position="508"/>
    </location>
</feature>
<sequence length="508" mass="53828">MACSSALYLPIQNVTVNANTYVQARGIDIGIGTPAQHVAVVPDFGQNNTRVPSWTSCDSSPSELDCINEIGGLYNSANSSTFVFSTATSTNGSRTGVGGDYFNDNLLVNNSTIYGQPLLSAALNNSQGFIGLGVESVFLDSMVNATLAPSRYSGGYDANKRKGESNFTMFSSCRACARVTGFTYNDDAGETELIDTEFWMSHTPWSDYVRVPTNLANKFANVTNAIWDAAEGAYKWNYAISGTITVTLANGYTSTIPASEFALPPSSVNANGIKEPTASTELISMVRANTSSGTVAWGAPWLAMNYIFLDPVIGSFGLSPVTAQTRSSPVLVHSLCSEDANQQNSTNTTDQPPGSSDQQTGNLSDGTNTSNGATSTSNKSTNTGAIAGGVVGGVAGLALIVLAVFLFMRRRRKQKPAASALPSMSQNDAAALHAQAAELPPKYMDHPPAQVSSKAPMTIAHADVPFQEMATSRPVQQKQPQSQPVEMWAEPSPNELDSSTAERRSPRF</sequence>